<evidence type="ECO:0000256" key="1">
    <source>
        <dbReference type="ARBA" id="ARBA00004141"/>
    </source>
</evidence>
<evidence type="ECO:0000256" key="3">
    <source>
        <dbReference type="ARBA" id="ARBA00022692"/>
    </source>
</evidence>
<feature type="transmembrane region" description="Helical" evidence="6">
    <location>
        <begin position="130"/>
        <end position="150"/>
    </location>
</feature>
<feature type="transmembrane region" description="Helical" evidence="6">
    <location>
        <begin position="175"/>
        <end position="195"/>
    </location>
</feature>
<organism evidence="8 9">
    <name type="scientific">Salix brachista</name>
    <dbReference type="NCBI Taxonomy" id="2182728"/>
    <lineage>
        <taxon>Eukaryota</taxon>
        <taxon>Viridiplantae</taxon>
        <taxon>Streptophyta</taxon>
        <taxon>Embryophyta</taxon>
        <taxon>Tracheophyta</taxon>
        <taxon>Spermatophyta</taxon>
        <taxon>Magnoliopsida</taxon>
        <taxon>eudicotyledons</taxon>
        <taxon>Gunneridae</taxon>
        <taxon>Pentapetalae</taxon>
        <taxon>rosids</taxon>
        <taxon>fabids</taxon>
        <taxon>Malpighiales</taxon>
        <taxon>Salicaceae</taxon>
        <taxon>Saliceae</taxon>
        <taxon>Salix</taxon>
    </lineage>
</organism>
<feature type="domain" description="EamA" evidence="7">
    <location>
        <begin position="177"/>
        <end position="314"/>
    </location>
</feature>
<evidence type="ECO:0000256" key="5">
    <source>
        <dbReference type="ARBA" id="ARBA00023136"/>
    </source>
</evidence>
<sequence length="354" mass="38228">MGLQAAVPFVGMVMAECAQVGLMILSKAAMSDGMTSFIFVLYSNALASLILLPSSFFLHRSERPPLTCPILCGFFLLGLFGMSAQIFGYAGIYLSSATLATAMLNLIPGFTFILAVAFRMEKLDWKSSSALAKSTGTIVSIAGAFIVSYYKGPPLLMATSASSLPHQLLSQQQNWIIGGLLLAVDCVMASAWLIIQALILKKYPAGLIVVFFYCFFVTILSTIICFIMERDPGAWSLKPTVRWIAVLYSGVFGSAFQVGVSTWCLHKTGPVFVAMFKPVGIVIAAAVSIVCFRDTLYLGSLVGATVIVIGFYSVMWGKAKEEKAGVDDGVRSVRSFESDSQKAPLLQSRAEETW</sequence>
<dbReference type="InterPro" id="IPR030184">
    <property type="entry name" value="WAT1-related"/>
</dbReference>
<feature type="domain" description="EamA" evidence="7">
    <location>
        <begin position="23"/>
        <end position="148"/>
    </location>
</feature>
<proteinExistence type="inferred from homology"/>
<dbReference type="InterPro" id="IPR000620">
    <property type="entry name" value="EamA_dom"/>
</dbReference>
<comment type="similarity">
    <text evidence="2 6">Belongs to the drug/metabolite transporter (DMT) superfamily. Plant drug/metabolite exporter (P-DME) (TC 2.A.7.4) family.</text>
</comment>
<protein>
    <recommendedName>
        <fullName evidence="6">WAT1-related protein</fullName>
    </recommendedName>
</protein>
<dbReference type="InterPro" id="IPR037185">
    <property type="entry name" value="EmrE-like"/>
</dbReference>
<dbReference type="Proteomes" id="UP000326939">
    <property type="component" value="Chromosome 8"/>
</dbReference>
<dbReference type="GO" id="GO:0016020">
    <property type="term" value="C:membrane"/>
    <property type="evidence" value="ECO:0007669"/>
    <property type="project" value="UniProtKB-SubCell"/>
</dbReference>
<dbReference type="SUPFAM" id="SSF103481">
    <property type="entry name" value="Multidrug resistance efflux transporter EmrE"/>
    <property type="match status" value="2"/>
</dbReference>
<keyword evidence="3 6" id="KW-0812">Transmembrane</keyword>
<feature type="transmembrane region" description="Helical" evidence="6">
    <location>
        <begin position="271"/>
        <end position="290"/>
    </location>
</feature>
<keyword evidence="5 6" id="KW-0472">Membrane</keyword>
<reference evidence="9" key="1">
    <citation type="journal article" date="2019" name="Gigascience">
        <title>De novo genome assembly of the endangered Acer yangbiense, a plant species with extremely small populations endemic to Yunnan Province, China.</title>
        <authorList>
            <person name="Yang J."/>
            <person name="Wariss H.M."/>
            <person name="Tao L."/>
            <person name="Zhang R."/>
            <person name="Yun Q."/>
            <person name="Hollingsworth P."/>
            <person name="Dao Z."/>
            <person name="Luo G."/>
            <person name="Guo H."/>
            <person name="Ma Y."/>
            <person name="Sun W."/>
        </authorList>
    </citation>
    <scope>NUCLEOTIDE SEQUENCE [LARGE SCALE GENOMIC DNA]</scope>
    <source>
        <strain evidence="9">cv. br00</strain>
    </source>
</reference>
<evidence type="ECO:0000259" key="7">
    <source>
        <dbReference type="Pfam" id="PF00892"/>
    </source>
</evidence>
<feature type="transmembrane region" description="Helical" evidence="6">
    <location>
        <begin position="39"/>
        <end position="58"/>
    </location>
</feature>
<feature type="transmembrane region" description="Helical" evidence="6">
    <location>
        <begin position="207"/>
        <end position="229"/>
    </location>
</feature>
<feature type="transmembrane region" description="Helical" evidence="6">
    <location>
        <begin position="241"/>
        <end position="264"/>
    </location>
</feature>
<evidence type="ECO:0000256" key="2">
    <source>
        <dbReference type="ARBA" id="ARBA00007635"/>
    </source>
</evidence>
<feature type="transmembrane region" description="Helical" evidence="6">
    <location>
        <begin position="70"/>
        <end position="92"/>
    </location>
</feature>
<accession>A0A5N5LQC7</accession>
<name>A0A5N5LQC7_9ROSI</name>
<gene>
    <name evidence="8" type="ORF">DKX38_013061</name>
</gene>
<dbReference type="AlphaFoldDB" id="A0A5N5LQC7"/>
<keyword evidence="9" id="KW-1185">Reference proteome</keyword>
<dbReference type="PANTHER" id="PTHR31218">
    <property type="entry name" value="WAT1-RELATED PROTEIN"/>
    <property type="match status" value="1"/>
</dbReference>
<evidence type="ECO:0000256" key="6">
    <source>
        <dbReference type="RuleBase" id="RU363077"/>
    </source>
</evidence>
<feature type="transmembrane region" description="Helical" evidence="6">
    <location>
        <begin position="98"/>
        <end position="118"/>
    </location>
</feature>
<comment type="caution">
    <text evidence="8">The sequence shown here is derived from an EMBL/GenBank/DDBJ whole genome shotgun (WGS) entry which is preliminary data.</text>
</comment>
<keyword evidence="4 6" id="KW-1133">Transmembrane helix</keyword>
<dbReference type="GO" id="GO:0022857">
    <property type="term" value="F:transmembrane transporter activity"/>
    <property type="evidence" value="ECO:0007669"/>
    <property type="project" value="InterPro"/>
</dbReference>
<comment type="subcellular location">
    <subcellularLocation>
        <location evidence="1 6">Membrane</location>
        <topology evidence="1 6">Multi-pass membrane protein</topology>
    </subcellularLocation>
</comment>
<evidence type="ECO:0000313" key="9">
    <source>
        <dbReference type="Proteomes" id="UP000326939"/>
    </source>
</evidence>
<feature type="transmembrane region" description="Helical" evidence="6">
    <location>
        <begin position="296"/>
        <end position="315"/>
    </location>
</feature>
<dbReference type="Pfam" id="PF00892">
    <property type="entry name" value="EamA"/>
    <property type="match status" value="2"/>
</dbReference>
<evidence type="ECO:0000256" key="4">
    <source>
        <dbReference type="ARBA" id="ARBA00022989"/>
    </source>
</evidence>
<dbReference type="EMBL" id="VDCV01000008">
    <property type="protein sequence ID" value="KAB5544949.1"/>
    <property type="molecule type" value="Genomic_DNA"/>
</dbReference>
<evidence type="ECO:0000313" key="8">
    <source>
        <dbReference type="EMBL" id="KAB5544949.1"/>
    </source>
</evidence>